<evidence type="ECO:0000313" key="3">
    <source>
        <dbReference type="Proteomes" id="UP001500620"/>
    </source>
</evidence>
<sequence>MRAAGVEAFGEPLRELSVPVPAPRPGEVLIRVGAAAVNPADLGMVAGRYRWADPVRFPLIPGYDVAGWRADTGEPVVGFTLHKATQRGGYAPFVSLPEDLVVPLPATADITEAAALPLAGLTALQSLDALGPDVRTLLVNGPRGAVGGFAARLAAARGLTVVSDDSSPVDAALDVIGGAAAQAAFDRVRDGGRYVTVVPEFWVPGGPFTAARGIDPQVISVGYDRASLLALVRHHAEGTLRPRIGTVLPLSAAAEAHRIAARAPGAARISGKVVLAPDL</sequence>
<comment type="caution">
    <text evidence="2">The sequence shown here is derived from an EMBL/GenBank/DDBJ whole genome shotgun (WGS) entry which is preliminary data.</text>
</comment>
<dbReference type="Pfam" id="PF13602">
    <property type="entry name" value="ADH_zinc_N_2"/>
    <property type="match status" value="1"/>
</dbReference>
<dbReference type="Gene3D" id="3.40.50.720">
    <property type="entry name" value="NAD(P)-binding Rossmann-like Domain"/>
    <property type="match status" value="2"/>
</dbReference>
<dbReference type="InterPro" id="IPR036291">
    <property type="entry name" value="NAD(P)-bd_dom_sf"/>
</dbReference>
<dbReference type="Gene3D" id="3.90.180.10">
    <property type="entry name" value="Medium-chain alcohol dehydrogenases, catalytic domain"/>
    <property type="match status" value="2"/>
</dbReference>
<dbReference type="Pfam" id="PF08240">
    <property type="entry name" value="ADH_N"/>
    <property type="match status" value="1"/>
</dbReference>
<protein>
    <submittedName>
        <fullName evidence="2">NADP-dependent oxidoreductase</fullName>
    </submittedName>
</protein>
<dbReference type="EMBL" id="BAABAT010000060">
    <property type="protein sequence ID" value="GAA4263043.1"/>
    <property type="molecule type" value="Genomic_DNA"/>
</dbReference>
<proteinExistence type="predicted"/>
<dbReference type="SUPFAM" id="SSF50129">
    <property type="entry name" value="GroES-like"/>
    <property type="match status" value="1"/>
</dbReference>
<evidence type="ECO:0000313" key="2">
    <source>
        <dbReference type="EMBL" id="GAA4263043.1"/>
    </source>
</evidence>
<reference evidence="3" key="1">
    <citation type="journal article" date="2019" name="Int. J. Syst. Evol. Microbiol.">
        <title>The Global Catalogue of Microorganisms (GCM) 10K type strain sequencing project: providing services to taxonomists for standard genome sequencing and annotation.</title>
        <authorList>
            <consortium name="The Broad Institute Genomics Platform"/>
            <consortium name="The Broad Institute Genome Sequencing Center for Infectious Disease"/>
            <person name="Wu L."/>
            <person name="Ma J."/>
        </authorList>
    </citation>
    <scope>NUCLEOTIDE SEQUENCE [LARGE SCALE GENOMIC DNA]</scope>
    <source>
        <strain evidence="3">JCM 17441</strain>
    </source>
</reference>
<accession>A0ABP8DSV6</accession>
<dbReference type="PANTHER" id="PTHR43482">
    <property type="entry name" value="PROTEIN AST1-RELATED"/>
    <property type="match status" value="1"/>
</dbReference>
<dbReference type="SMART" id="SM00829">
    <property type="entry name" value="PKS_ER"/>
    <property type="match status" value="1"/>
</dbReference>
<dbReference type="Proteomes" id="UP001500620">
    <property type="component" value="Unassembled WGS sequence"/>
</dbReference>
<dbReference type="SUPFAM" id="SSF51735">
    <property type="entry name" value="NAD(P)-binding Rossmann-fold domains"/>
    <property type="match status" value="1"/>
</dbReference>
<keyword evidence="3" id="KW-1185">Reference proteome</keyword>
<gene>
    <name evidence="2" type="ORF">GCM10022255_104010</name>
</gene>
<dbReference type="InterPro" id="IPR011032">
    <property type="entry name" value="GroES-like_sf"/>
</dbReference>
<organism evidence="2 3">
    <name type="scientific">Dactylosporangium darangshiense</name>
    <dbReference type="NCBI Taxonomy" id="579108"/>
    <lineage>
        <taxon>Bacteria</taxon>
        <taxon>Bacillati</taxon>
        <taxon>Actinomycetota</taxon>
        <taxon>Actinomycetes</taxon>
        <taxon>Micromonosporales</taxon>
        <taxon>Micromonosporaceae</taxon>
        <taxon>Dactylosporangium</taxon>
    </lineage>
</organism>
<feature type="domain" description="Enoyl reductase (ER)" evidence="1">
    <location>
        <begin position="10"/>
        <end position="275"/>
    </location>
</feature>
<dbReference type="PANTHER" id="PTHR43482:SF1">
    <property type="entry name" value="PROTEIN AST1-RELATED"/>
    <property type="match status" value="1"/>
</dbReference>
<evidence type="ECO:0000259" key="1">
    <source>
        <dbReference type="SMART" id="SM00829"/>
    </source>
</evidence>
<dbReference type="InterPro" id="IPR013154">
    <property type="entry name" value="ADH-like_N"/>
</dbReference>
<dbReference type="InterPro" id="IPR020843">
    <property type="entry name" value="ER"/>
</dbReference>
<dbReference type="InterPro" id="IPR052585">
    <property type="entry name" value="Lipid_raft_assoc_Zn_ADH"/>
</dbReference>
<name>A0ABP8DSV6_9ACTN</name>